<evidence type="ECO:0000256" key="2">
    <source>
        <dbReference type="ARBA" id="ARBA00023295"/>
    </source>
</evidence>
<dbReference type="InterPro" id="IPR017853">
    <property type="entry name" value="GH"/>
</dbReference>
<dbReference type="Gene3D" id="2.60.120.430">
    <property type="entry name" value="Galactose-binding lectin"/>
    <property type="match status" value="5"/>
</dbReference>
<dbReference type="PANTHER" id="PTHR34142:SF1">
    <property type="entry name" value="GLYCOSIDE HYDROLASE FAMILY 5 DOMAIN-CONTAINING PROTEIN"/>
    <property type="match status" value="1"/>
</dbReference>
<dbReference type="InterPro" id="IPR026444">
    <property type="entry name" value="Secre_tail"/>
</dbReference>
<keyword evidence="2" id="KW-0326">Glycosidase</keyword>
<dbReference type="SUPFAM" id="SSF49785">
    <property type="entry name" value="Galactose-binding domain-like"/>
    <property type="match status" value="1"/>
</dbReference>
<proteinExistence type="predicted"/>
<feature type="domain" description="Glycoside hydrolase family 5" evidence="4">
    <location>
        <begin position="1089"/>
        <end position="1339"/>
    </location>
</feature>
<feature type="compositionally biased region" description="Polar residues" evidence="3">
    <location>
        <begin position="212"/>
        <end position="222"/>
    </location>
</feature>
<dbReference type="InterPro" id="IPR001547">
    <property type="entry name" value="Glyco_hydro_5"/>
</dbReference>
<dbReference type="PANTHER" id="PTHR34142">
    <property type="entry name" value="ENDO-BETA-1,4-GLUCANASE A"/>
    <property type="match status" value="1"/>
</dbReference>
<reference evidence="7" key="1">
    <citation type="submission" date="2020-07" db="EMBL/GenBank/DDBJ databases">
        <title>Complete genome sequencing of Coprobacter sp. strain 2CBH44.</title>
        <authorList>
            <person name="Sakamoto M."/>
            <person name="Murakami T."/>
            <person name="Mori H."/>
        </authorList>
    </citation>
    <scope>NUCLEOTIDE SEQUENCE [LARGE SCALE GENOMIC DNA]</scope>
    <source>
        <strain evidence="7">2CBH44</strain>
    </source>
</reference>
<dbReference type="NCBIfam" id="TIGR04183">
    <property type="entry name" value="Por_Secre_tail"/>
    <property type="match status" value="1"/>
</dbReference>
<keyword evidence="7" id="KW-1185">Reference proteome</keyword>
<feature type="domain" description="Secretion system C-terminal sorting" evidence="5">
    <location>
        <begin position="1395"/>
        <end position="1464"/>
    </location>
</feature>
<dbReference type="Pfam" id="PF00150">
    <property type="entry name" value="Cellulase"/>
    <property type="match status" value="1"/>
</dbReference>
<evidence type="ECO:0008006" key="8">
    <source>
        <dbReference type="Google" id="ProtNLM"/>
    </source>
</evidence>
<evidence type="ECO:0000259" key="5">
    <source>
        <dbReference type="Pfam" id="PF18962"/>
    </source>
</evidence>
<dbReference type="GO" id="GO:0009251">
    <property type="term" value="P:glucan catabolic process"/>
    <property type="evidence" value="ECO:0007669"/>
    <property type="project" value="TreeGrafter"/>
</dbReference>
<evidence type="ECO:0000313" key="7">
    <source>
        <dbReference type="Proteomes" id="UP000594042"/>
    </source>
</evidence>
<sequence>MKKKRLIQLLFVIAVFFLGIRPSLAVVANPPESLPATPTHDASKVLSLYSDFYTPNVVGINSFTNISGATISGSQLSVLGDNMIYLEKALNPWSFINFDKSIDIDEYDVLYADIYVIEGETPVKVMFKSSDNVNTYNFVVATLKEGWNKVEIKLDDYRTPTGGKIAPNFKDVLKIGFQDNKGNQRSIYIDNIYAYSSEDITIDPKPDPESDVPTNSAPNPTQDADIVTNIFSDAYLNSSNITFSGTGTGSIETLFGNDNMIKLFGGMNSWANVHFSSVDFSEKETLHVDIYTFRTSAGKYKLKLNATSNEVVVSVNGGWNSFDIPISDFAGASSQLMFKDVTQLCLIASNGYVQNIYIDNIYAYGKVEAPEPDATAPSVSAPLPTMAAGNVLSVFSNAYMTNKSISSIDGAGTGIINMVVGTDEMIKLVGLEDWININFGKAANITNYATLHTDVYIPGESGTVDLKFKLSSGNEVARTLNEGWNSVDIKVSEFDTDLSAINKLSLCNSKAEVITVYVDNIYVYGLPAAAPVPTRDASEVKSIFSDAYSNLTEIKDFSGTGTASIITPFEKDNVINLVDGLNMWAYINLSSEINLSNMGNLHLDVFVVRESGTVNLKIKFDDGIEVKRTLNPGWNSLDIPMSEFKDDPDASLFTTVNKLHFIREGGYAQTIYIDNIYTYGINGEEIPPVDPKLPTVAAPVPEHEAKDVVSIFSDTYENVTTLTQSNPGSPAATMDVVTRVEGDNLLRFSSLNWTLIKIDPAIDLSDMDYLHYDVWVPSGTPRLIYGLSDGTTEGRVPEYKIEKSGTWVSVDVPLNAFKDTQDQEKQGPLTGLKQLRIFSASGFAVDRLYYDNIYAFKGESSDSYTYEIESAYEPIMAPETVKPIYTEKSVYKNITDLALAAVNGATEFKFRKLRAGDESVMRMFSLDKAVVTALTPINVDDMEYIHFNIYKNVDVTDASLKIGFQAAGSENVYYADEVLELKDKDWVYYNISINALKKAGLDCTAIENIVFEGKGNLYVDNIFAFKGEYTLGLGEEGKVSVDWEAAAEGDVLPDIDTPLIGVNLASACGGSVHGKIGTEYFYPSFKDLYYFKSKGVRLFRFPFRWERIQHELNGDLDLDSDIQEMKKVIAEAERLGMYVMIDMHNYCRYTINGTKHTLGEGVLTQEHMADVWKKLAAEFKDYKNIWGYDIQNEPYGLQKGVWLNAAQAIINAIREVDTKTAIVVEGESYASSSTWPTTGGHLIDLVDPADNLIFQAHCYFDLDKSGLYKYGDYDKEVRSSNQHISRLKPYVDWLKTNNKKGILGEFGVPRNDVRWLIMLDEVLTYLKENGVSGTYWVAGTGYDNDHVSVQPKNLNKDNITSYFEPAQMRILQEYFPVSEETNIQSVNGKGNVISIYPNPVLNNININSEFGIERIQIFNMSGNLVKESVLGGVNQTNVNVENLTSGIYMVHVLCSNGNVETQKMVKL</sequence>
<dbReference type="RefSeq" id="WP_055096961.1">
    <property type="nucleotide sequence ID" value="NZ_AP023322.1"/>
</dbReference>
<accession>A0A7G1HYT4</accession>
<dbReference type="Proteomes" id="UP000594042">
    <property type="component" value="Chromosome"/>
</dbReference>
<feature type="region of interest" description="Disordered" evidence="3">
    <location>
        <begin position="203"/>
        <end position="223"/>
    </location>
</feature>
<protein>
    <recommendedName>
        <fullName evidence="8">Endoglucanase</fullName>
    </recommendedName>
</protein>
<dbReference type="Gene3D" id="3.20.20.80">
    <property type="entry name" value="Glycosidases"/>
    <property type="match status" value="1"/>
</dbReference>
<evidence type="ECO:0000313" key="6">
    <source>
        <dbReference type="EMBL" id="BCI63368.1"/>
    </source>
</evidence>
<keyword evidence="1" id="KW-0378">Hydrolase</keyword>
<evidence type="ECO:0000259" key="4">
    <source>
        <dbReference type="Pfam" id="PF00150"/>
    </source>
</evidence>
<evidence type="ECO:0000256" key="1">
    <source>
        <dbReference type="ARBA" id="ARBA00022801"/>
    </source>
</evidence>
<dbReference type="SUPFAM" id="SSF51445">
    <property type="entry name" value="(Trans)glycosidases"/>
    <property type="match status" value="1"/>
</dbReference>
<dbReference type="Pfam" id="PF18962">
    <property type="entry name" value="Por_Secre_tail"/>
    <property type="match status" value="1"/>
</dbReference>
<dbReference type="InterPro" id="IPR008979">
    <property type="entry name" value="Galactose-bd-like_sf"/>
</dbReference>
<gene>
    <name evidence="6" type="ORF">Cop2CBH44_17210</name>
</gene>
<dbReference type="KEGG" id="copr:Cop2CBH44_17210"/>
<evidence type="ECO:0000256" key="3">
    <source>
        <dbReference type="SAM" id="MobiDB-lite"/>
    </source>
</evidence>
<organism evidence="6 7">
    <name type="scientific">Coprobacter secundus subsp. similis</name>
    <dbReference type="NCBI Taxonomy" id="2751153"/>
    <lineage>
        <taxon>Bacteria</taxon>
        <taxon>Pseudomonadati</taxon>
        <taxon>Bacteroidota</taxon>
        <taxon>Bacteroidia</taxon>
        <taxon>Bacteroidales</taxon>
        <taxon>Barnesiellaceae</taxon>
        <taxon>Coprobacter</taxon>
    </lineage>
</organism>
<dbReference type="EMBL" id="AP023322">
    <property type="protein sequence ID" value="BCI63368.1"/>
    <property type="molecule type" value="Genomic_DNA"/>
</dbReference>
<name>A0A7G1HYT4_9BACT</name>
<dbReference type="GO" id="GO:0004553">
    <property type="term" value="F:hydrolase activity, hydrolyzing O-glycosyl compounds"/>
    <property type="evidence" value="ECO:0007669"/>
    <property type="project" value="InterPro"/>
</dbReference>